<protein>
    <recommendedName>
        <fullName evidence="3">Glycosyl transferase</fullName>
    </recommendedName>
</protein>
<name>A0ABY4S9G8_AQUTE</name>
<reference evidence="1" key="1">
    <citation type="submission" date="2022-05" db="EMBL/GenBank/DDBJ databases">
        <title>An RpoN-dependent PEP-CTERM gene is involved in floc formation of an Aquincola tertiaricarbonis strain.</title>
        <authorList>
            <person name="Qiu D."/>
            <person name="Xia M."/>
        </authorList>
    </citation>
    <scope>NUCLEOTIDE SEQUENCE</scope>
    <source>
        <strain evidence="1">RN12</strain>
    </source>
</reference>
<dbReference type="Proteomes" id="UP001056201">
    <property type="component" value="Chromosome 2"/>
</dbReference>
<keyword evidence="2" id="KW-1185">Reference proteome</keyword>
<evidence type="ECO:0008006" key="3">
    <source>
        <dbReference type="Google" id="ProtNLM"/>
    </source>
</evidence>
<gene>
    <name evidence="1" type="ORF">MW290_27325</name>
</gene>
<evidence type="ECO:0000313" key="1">
    <source>
        <dbReference type="EMBL" id="URI09280.1"/>
    </source>
</evidence>
<dbReference type="EMBL" id="CP097636">
    <property type="protein sequence ID" value="URI09280.1"/>
    <property type="molecule type" value="Genomic_DNA"/>
</dbReference>
<evidence type="ECO:0000313" key="2">
    <source>
        <dbReference type="Proteomes" id="UP001056201"/>
    </source>
</evidence>
<organism evidence="1 2">
    <name type="scientific">Aquincola tertiaricarbonis</name>
    <dbReference type="NCBI Taxonomy" id="391953"/>
    <lineage>
        <taxon>Bacteria</taxon>
        <taxon>Pseudomonadati</taxon>
        <taxon>Pseudomonadota</taxon>
        <taxon>Betaproteobacteria</taxon>
        <taxon>Burkholderiales</taxon>
        <taxon>Sphaerotilaceae</taxon>
        <taxon>Aquincola</taxon>
    </lineage>
</organism>
<sequence>MERACFFTSIALNYLPKALALAKSVFDVYPHTRFVISMADLGLLDSVQLQAIDGLVRDFADQGRTLEFLDPLELYDRPDLLSFKFNVVEICTCVKPAVSIRLLERDENVTYLDPDTILYTRLPDKNAAGWDMEVTPHVLSPSLPGSAISERKFMYYGVFNLGYFGVRRSPQALAFLRWWKDFCVNYGADAPQTGLFVDQKPVDLLPCFVDHVRVLRHPGCNVAWWNLFADGRQLANTRTVTFEGEQTPLVFFHFSNLHRPTDPAHRKIANPLPDQDQALAAGISSVLLKDHQVVLDLFNEYDRLTGEFGGACRTIGGVPSARARRQVPLTIRLLLAEALRRGMTYSQDPFHQTNSQVVRRCLGYLLRNTSWRDAKLIIGSNIQYLKLSLSLRLLRHQP</sequence>
<proteinExistence type="predicted"/>
<accession>A0ABY4S9G8</accession>
<dbReference type="RefSeq" id="WP_250197511.1">
    <property type="nucleotide sequence ID" value="NZ_CP097636.1"/>
</dbReference>